<dbReference type="FunFam" id="3.80.10.10:FF:000052">
    <property type="entry name" value="Leucine rich repeat containing 6"/>
    <property type="match status" value="1"/>
</dbReference>
<keyword evidence="8" id="KW-0966">Cell projection</keyword>
<evidence type="ECO:0000256" key="7">
    <source>
        <dbReference type="ARBA" id="ARBA00023069"/>
    </source>
</evidence>
<evidence type="ECO:0000313" key="12">
    <source>
        <dbReference type="EMBL" id="KAJ3057130.1"/>
    </source>
</evidence>
<evidence type="ECO:0000256" key="8">
    <source>
        <dbReference type="ARBA" id="ARBA00023273"/>
    </source>
</evidence>
<reference evidence="12" key="1">
    <citation type="submission" date="2020-05" db="EMBL/GenBank/DDBJ databases">
        <title>Phylogenomic resolution of chytrid fungi.</title>
        <authorList>
            <person name="Stajich J.E."/>
            <person name="Amses K."/>
            <person name="Simmons R."/>
            <person name="Seto K."/>
            <person name="Myers J."/>
            <person name="Bonds A."/>
            <person name="Quandt C.A."/>
            <person name="Barry K."/>
            <person name="Liu P."/>
            <person name="Grigoriev I."/>
            <person name="Longcore J.E."/>
            <person name="James T.Y."/>
        </authorList>
    </citation>
    <scope>NUCLEOTIDE SEQUENCE</scope>
    <source>
        <strain evidence="12">JEL0318</strain>
    </source>
</reference>
<keyword evidence="6" id="KW-0175">Coiled coil</keyword>
<dbReference type="Gene3D" id="3.80.10.10">
    <property type="entry name" value="Ribonuclease Inhibitor"/>
    <property type="match status" value="1"/>
</dbReference>
<dbReference type="SMART" id="SM00446">
    <property type="entry name" value="LRRcap"/>
    <property type="match status" value="1"/>
</dbReference>
<dbReference type="PROSITE" id="PS51450">
    <property type="entry name" value="LRR"/>
    <property type="match status" value="2"/>
</dbReference>
<keyword evidence="3" id="KW-0963">Cytoplasm</keyword>
<name>A0AAD5SL40_9FUNG</name>
<dbReference type="InterPro" id="IPR056496">
    <property type="entry name" value="CS_DNAAF11_C"/>
</dbReference>
<evidence type="ECO:0000256" key="3">
    <source>
        <dbReference type="ARBA" id="ARBA00022490"/>
    </source>
</evidence>
<evidence type="ECO:0000256" key="9">
    <source>
        <dbReference type="ARBA" id="ARBA00049982"/>
    </source>
</evidence>
<dbReference type="InterPro" id="IPR001611">
    <property type="entry name" value="Leu-rich_rpt"/>
</dbReference>
<accession>A0AAD5SL40</accession>
<evidence type="ECO:0000256" key="4">
    <source>
        <dbReference type="ARBA" id="ARBA00022614"/>
    </source>
</evidence>
<evidence type="ECO:0000256" key="10">
    <source>
        <dbReference type="SAM" id="MobiDB-lite"/>
    </source>
</evidence>
<comment type="caution">
    <text evidence="12">The sequence shown here is derived from an EMBL/GenBank/DDBJ whole genome shotgun (WGS) entry which is preliminary data.</text>
</comment>
<gene>
    <name evidence="12" type="primary">LRRC6</name>
    <name evidence="12" type="ORF">HK097_000058</name>
</gene>
<dbReference type="Pfam" id="PF14580">
    <property type="entry name" value="LRR_9"/>
    <property type="match status" value="1"/>
</dbReference>
<comment type="similarity">
    <text evidence="9">Belongs to the tilB family.</text>
</comment>
<dbReference type="AlphaFoldDB" id="A0AAD5SL40"/>
<feature type="compositionally biased region" description="Acidic residues" evidence="10">
    <location>
        <begin position="442"/>
        <end position="456"/>
    </location>
</feature>
<keyword evidence="4" id="KW-0433">Leucine-rich repeat</keyword>
<dbReference type="GO" id="GO:0005929">
    <property type="term" value="C:cilium"/>
    <property type="evidence" value="ECO:0007669"/>
    <property type="project" value="UniProtKB-SubCell"/>
</dbReference>
<evidence type="ECO:0000256" key="6">
    <source>
        <dbReference type="ARBA" id="ARBA00023054"/>
    </source>
</evidence>
<evidence type="ECO:0000256" key="5">
    <source>
        <dbReference type="ARBA" id="ARBA00022737"/>
    </source>
</evidence>
<dbReference type="InterPro" id="IPR003603">
    <property type="entry name" value="U2A'_phosphoprotein32A_C"/>
</dbReference>
<dbReference type="GO" id="GO:0005737">
    <property type="term" value="C:cytoplasm"/>
    <property type="evidence" value="ECO:0007669"/>
    <property type="project" value="UniProtKB-SubCell"/>
</dbReference>
<keyword evidence="7" id="KW-0969">Cilium</keyword>
<dbReference type="SMART" id="SM00365">
    <property type="entry name" value="LRR_SD22"/>
    <property type="match status" value="3"/>
</dbReference>
<feature type="region of interest" description="Disordered" evidence="10">
    <location>
        <begin position="368"/>
        <end position="456"/>
    </location>
</feature>
<dbReference type="Pfam" id="PF23602">
    <property type="entry name" value="CS_DNAAF11_C"/>
    <property type="match status" value="1"/>
</dbReference>
<keyword evidence="13" id="KW-1185">Reference proteome</keyword>
<comment type="subcellular location">
    <subcellularLocation>
        <location evidence="1">Cell projection</location>
        <location evidence="1">Cilium</location>
    </subcellularLocation>
    <subcellularLocation>
        <location evidence="2">Cytoplasm</location>
    </subcellularLocation>
</comment>
<protein>
    <submittedName>
        <fullName evidence="12">Protein tilB</fullName>
    </submittedName>
</protein>
<dbReference type="GO" id="GO:0036158">
    <property type="term" value="P:outer dynein arm assembly"/>
    <property type="evidence" value="ECO:0007669"/>
    <property type="project" value="TreeGrafter"/>
</dbReference>
<dbReference type="SUPFAM" id="SSF52058">
    <property type="entry name" value="L domain-like"/>
    <property type="match status" value="1"/>
</dbReference>
<dbReference type="PANTHER" id="PTHR18849:SF0">
    <property type="entry name" value="CILIA- AND FLAGELLA-ASSOCIATED PROTEIN 410-RELATED"/>
    <property type="match status" value="1"/>
</dbReference>
<evidence type="ECO:0000256" key="2">
    <source>
        <dbReference type="ARBA" id="ARBA00004496"/>
    </source>
</evidence>
<proteinExistence type="inferred from homology"/>
<feature type="domain" description="U2A'/phosphoprotein 32 family A C-terminal" evidence="11">
    <location>
        <begin position="129"/>
        <end position="147"/>
    </location>
</feature>
<feature type="compositionally biased region" description="Basic and acidic residues" evidence="10">
    <location>
        <begin position="368"/>
        <end position="386"/>
    </location>
</feature>
<dbReference type="InterPro" id="IPR032675">
    <property type="entry name" value="LRR_dom_sf"/>
</dbReference>
<dbReference type="Proteomes" id="UP001212841">
    <property type="component" value="Unassembled WGS sequence"/>
</dbReference>
<sequence length="456" mass="52023">MAQRIDRDLLRKRAEHNDGDLSTLREITLHQFDIEKIENLDTNCRHLEILFLQNNQISKIENLHKMKELQYLQLALNNITVLENLEGCESLRKLDLTVNFIEDPLDVESLRSNEQLRELYLVGNPCTQKEGYREFVITALPQLKLLDGREIEKSERILAQQIFPAIRERFLSERAARQAGQAEYNLTKADVEAAVATAAEKDCSTTDAPASRLEATRRRFQSQTTSHTPEARLQAARDVAIMKEGKKPTPKEDPRKAFEVKANRLFAPDGRVLQRNEGKWLFMFHETPDTIVLEVEINKFLDTSLIDVDVHPTWVRVVIKGKILQLVLDEEVKTDDVICERSTASGHLCLTMLKLKSQKSGDVVEIRRKEREATERQKKEEAKRAAEGGSKQRNRRYERLFEPSEAVDIHTIVGAPGKKPIPNRAIGRERKQAPSANAAADVPDDFEDDPDVPPLC</sequence>
<keyword evidence="5" id="KW-0677">Repeat</keyword>
<evidence type="ECO:0000313" key="13">
    <source>
        <dbReference type="Proteomes" id="UP001212841"/>
    </source>
</evidence>
<evidence type="ECO:0000256" key="1">
    <source>
        <dbReference type="ARBA" id="ARBA00004138"/>
    </source>
</evidence>
<dbReference type="PANTHER" id="PTHR18849">
    <property type="entry name" value="LEUCINE RICH REPEAT PROTEIN"/>
    <property type="match status" value="1"/>
</dbReference>
<organism evidence="12 13">
    <name type="scientific">Rhizophlyctis rosea</name>
    <dbReference type="NCBI Taxonomy" id="64517"/>
    <lineage>
        <taxon>Eukaryota</taxon>
        <taxon>Fungi</taxon>
        <taxon>Fungi incertae sedis</taxon>
        <taxon>Chytridiomycota</taxon>
        <taxon>Chytridiomycota incertae sedis</taxon>
        <taxon>Chytridiomycetes</taxon>
        <taxon>Rhizophlyctidales</taxon>
        <taxon>Rhizophlyctidaceae</taxon>
        <taxon>Rhizophlyctis</taxon>
    </lineage>
</organism>
<dbReference type="EMBL" id="JADGJD010000010">
    <property type="protein sequence ID" value="KAJ3057130.1"/>
    <property type="molecule type" value="Genomic_DNA"/>
</dbReference>
<evidence type="ECO:0000259" key="11">
    <source>
        <dbReference type="SMART" id="SM00446"/>
    </source>
</evidence>